<dbReference type="Proteomes" id="UP000238825">
    <property type="component" value="Chromosome"/>
</dbReference>
<dbReference type="Proteomes" id="UP000255295">
    <property type="component" value="Unassembled WGS sequence"/>
</dbReference>
<accession>A0A2S0JV98</accession>
<organism evidence="1 3">
    <name type="scientific">Lysinibacillus sphaericus</name>
    <name type="common">Bacillus sphaericus</name>
    <dbReference type="NCBI Taxonomy" id="1421"/>
    <lineage>
        <taxon>Bacteria</taxon>
        <taxon>Bacillati</taxon>
        <taxon>Bacillota</taxon>
        <taxon>Bacilli</taxon>
        <taxon>Bacillales</taxon>
        <taxon>Bacillaceae</taxon>
        <taxon>Lysinibacillus</taxon>
    </lineage>
</organism>
<proteinExistence type="predicted"/>
<reference evidence="2 4" key="2">
    <citation type="submission" date="2018-06" db="EMBL/GenBank/DDBJ databases">
        <authorList>
            <consortium name="Pathogen Informatics"/>
            <person name="Doyle S."/>
        </authorList>
    </citation>
    <scope>NUCLEOTIDE SEQUENCE [LARGE SCALE GENOMIC DNA]</scope>
    <source>
        <strain evidence="2 4">NCTC10338</strain>
    </source>
</reference>
<dbReference type="AlphaFoldDB" id="A0A2S0JV98"/>
<protein>
    <recommendedName>
        <fullName evidence="5">Thioredoxin domain-containing protein</fullName>
    </recommendedName>
</protein>
<evidence type="ECO:0000313" key="1">
    <source>
        <dbReference type="EMBL" id="AVK95060.1"/>
    </source>
</evidence>
<dbReference type="RefSeq" id="WP_024364051.1">
    <property type="nucleotide sequence ID" value="NZ_BJNS01000042.1"/>
</dbReference>
<sequence>MLQSKFKKIFQSKTGQPENQKIVQVPYEPGDVIEGDLFNNSSTTTSLLCFISLSCLDCIDLLPQLQEVTDQFNGNFSLFVEASNEEIEEIKSHFKFEFPLYSLKREDLPLKYRVFTTPYAYLIDTSKRVVKGQNVYNSSDLLELGRAKAFSND</sequence>
<evidence type="ECO:0000313" key="4">
    <source>
        <dbReference type="Proteomes" id="UP000255295"/>
    </source>
</evidence>
<evidence type="ECO:0000313" key="3">
    <source>
        <dbReference type="Proteomes" id="UP000238825"/>
    </source>
</evidence>
<reference evidence="1 3" key="1">
    <citation type="submission" date="2017-03" db="EMBL/GenBank/DDBJ databases">
        <title>The whole genome sequencing and assembly of Lysinibacillus sphaericus DSM 28T strain.</title>
        <authorList>
            <person name="Lee Y.-J."/>
            <person name="Yi H."/>
            <person name="Bahn Y.-S."/>
            <person name="Kim J.F."/>
            <person name="Lee D.-W."/>
        </authorList>
    </citation>
    <scope>NUCLEOTIDE SEQUENCE [LARGE SCALE GENOMIC DNA]</scope>
    <source>
        <strain evidence="1 3">DSM 28</strain>
    </source>
</reference>
<evidence type="ECO:0008006" key="5">
    <source>
        <dbReference type="Google" id="ProtNLM"/>
    </source>
</evidence>
<dbReference type="GeneID" id="48274855"/>
<dbReference type="EMBL" id="UFSZ01000001">
    <property type="protein sequence ID" value="SUV19648.1"/>
    <property type="molecule type" value="Genomic_DNA"/>
</dbReference>
<dbReference type="InterPro" id="IPR036249">
    <property type="entry name" value="Thioredoxin-like_sf"/>
</dbReference>
<gene>
    <name evidence="1" type="ORF">LS41612_01500</name>
    <name evidence="2" type="ORF">NCTC10338_04506</name>
</gene>
<dbReference type="SUPFAM" id="SSF52833">
    <property type="entry name" value="Thioredoxin-like"/>
    <property type="match status" value="1"/>
</dbReference>
<evidence type="ECO:0000313" key="2">
    <source>
        <dbReference type="EMBL" id="SUV19648.1"/>
    </source>
</evidence>
<name>A0A2S0JV98_LYSSH</name>
<dbReference type="Gene3D" id="3.40.30.10">
    <property type="entry name" value="Glutaredoxin"/>
    <property type="match status" value="1"/>
</dbReference>
<dbReference type="EMBL" id="CP019980">
    <property type="protein sequence ID" value="AVK95060.1"/>
    <property type="molecule type" value="Genomic_DNA"/>
</dbReference>